<evidence type="ECO:0000256" key="1">
    <source>
        <dbReference type="SAM" id="MobiDB-lite"/>
    </source>
</evidence>
<protein>
    <submittedName>
        <fullName evidence="2">Uncharacterized protein</fullName>
    </submittedName>
</protein>
<feature type="region of interest" description="Disordered" evidence="1">
    <location>
        <begin position="1"/>
        <end position="24"/>
    </location>
</feature>
<sequence length="56" mass="5757">VLELAPARGAARPARGAARPARGAARPARGAMFCRISALAPGFCAGRSLLVYNVFC</sequence>
<evidence type="ECO:0000313" key="3">
    <source>
        <dbReference type="Proteomes" id="UP000265520"/>
    </source>
</evidence>
<dbReference type="EMBL" id="LXQA010723293">
    <property type="protein sequence ID" value="MCI67765.1"/>
    <property type="molecule type" value="Genomic_DNA"/>
</dbReference>
<feature type="non-terminal residue" evidence="2">
    <location>
        <position position="1"/>
    </location>
</feature>
<proteinExistence type="predicted"/>
<reference evidence="2 3" key="1">
    <citation type="journal article" date="2018" name="Front. Plant Sci.">
        <title>Red Clover (Trifolium pratense) and Zigzag Clover (T. medium) - A Picture of Genomic Similarities and Differences.</title>
        <authorList>
            <person name="Dluhosova J."/>
            <person name="Istvanek J."/>
            <person name="Nedelnik J."/>
            <person name="Repkova J."/>
        </authorList>
    </citation>
    <scope>NUCLEOTIDE SEQUENCE [LARGE SCALE GENOMIC DNA]</scope>
    <source>
        <strain evidence="3">cv. 10/8</strain>
        <tissue evidence="2">Leaf</tissue>
    </source>
</reference>
<evidence type="ECO:0000313" key="2">
    <source>
        <dbReference type="EMBL" id="MCI67765.1"/>
    </source>
</evidence>
<dbReference type="Proteomes" id="UP000265520">
    <property type="component" value="Unassembled WGS sequence"/>
</dbReference>
<organism evidence="2 3">
    <name type="scientific">Trifolium medium</name>
    <dbReference type="NCBI Taxonomy" id="97028"/>
    <lineage>
        <taxon>Eukaryota</taxon>
        <taxon>Viridiplantae</taxon>
        <taxon>Streptophyta</taxon>
        <taxon>Embryophyta</taxon>
        <taxon>Tracheophyta</taxon>
        <taxon>Spermatophyta</taxon>
        <taxon>Magnoliopsida</taxon>
        <taxon>eudicotyledons</taxon>
        <taxon>Gunneridae</taxon>
        <taxon>Pentapetalae</taxon>
        <taxon>rosids</taxon>
        <taxon>fabids</taxon>
        <taxon>Fabales</taxon>
        <taxon>Fabaceae</taxon>
        <taxon>Papilionoideae</taxon>
        <taxon>50 kb inversion clade</taxon>
        <taxon>NPAAA clade</taxon>
        <taxon>Hologalegina</taxon>
        <taxon>IRL clade</taxon>
        <taxon>Trifolieae</taxon>
        <taxon>Trifolium</taxon>
    </lineage>
</organism>
<name>A0A392U7P0_9FABA</name>
<keyword evidence="3" id="KW-1185">Reference proteome</keyword>
<dbReference type="AlphaFoldDB" id="A0A392U7P0"/>
<comment type="caution">
    <text evidence="2">The sequence shown here is derived from an EMBL/GenBank/DDBJ whole genome shotgun (WGS) entry which is preliminary data.</text>
</comment>
<accession>A0A392U7P0</accession>